<dbReference type="EMBL" id="VWSF01000037">
    <property type="protein sequence ID" value="KAA5538939.1"/>
    <property type="molecule type" value="Genomic_DNA"/>
</dbReference>
<evidence type="ECO:0000259" key="1">
    <source>
        <dbReference type="Pfam" id="PF01872"/>
    </source>
</evidence>
<dbReference type="GO" id="GO:0008703">
    <property type="term" value="F:5-amino-6-(5-phosphoribosylamino)uracil reductase activity"/>
    <property type="evidence" value="ECO:0007669"/>
    <property type="project" value="InterPro"/>
</dbReference>
<sequence>MRRLVLYIACSLDGYIAKPYDDLSFLNHVQQEDEDYGYQNFVATVDTVIVGRKTYDWVLSQGYEFPHADKESYVITRTIQAPQGNITFYTGDIKDLVIGLKNQEGKHIFCDGGAEIVNMLLKEKLLDELIISVVPVLVGNGTRLFQEGLPEQELALAAVKHFPSGLVQLQYQANP</sequence>
<proteinExistence type="predicted"/>
<dbReference type="Pfam" id="PF01872">
    <property type="entry name" value="RibD_C"/>
    <property type="match status" value="1"/>
</dbReference>
<dbReference type="InterPro" id="IPR002734">
    <property type="entry name" value="RibDG_C"/>
</dbReference>
<reference evidence="2 3" key="1">
    <citation type="submission" date="2019-09" db="EMBL/GenBank/DDBJ databases">
        <title>Genome sequence and assembly of Adhaeribacter sp.</title>
        <authorList>
            <person name="Chhetri G."/>
        </authorList>
    </citation>
    <scope>NUCLEOTIDE SEQUENCE [LARGE SCALE GENOMIC DNA]</scope>
    <source>
        <strain evidence="2 3">DK36</strain>
    </source>
</reference>
<gene>
    <name evidence="2" type="ORF">F0145_25270</name>
</gene>
<dbReference type="InterPro" id="IPR024072">
    <property type="entry name" value="DHFR-like_dom_sf"/>
</dbReference>
<evidence type="ECO:0000313" key="3">
    <source>
        <dbReference type="Proteomes" id="UP000323426"/>
    </source>
</evidence>
<dbReference type="GO" id="GO:0009231">
    <property type="term" value="P:riboflavin biosynthetic process"/>
    <property type="evidence" value="ECO:0007669"/>
    <property type="project" value="InterPro"/>
</dbReference>
<dbReference type="PANTHER" id="PTHR38011">
    <property type="entry name" value="DIHYDROFOLATE REDUCTASE FAMILY PROTEIN (AFU_ORTHOLOGUE AFUA_8G06820)"/>
    <property type="match status" value="1"/>
</dbReference>
<dbReference type="Proteomes" id="UP000323426">
    <property type="component" value="Unassembled WGS sequence"/>
</dbReference>
<dbReference type="SUPFAM" id="SSF53597">
    <property type="entry name" value="Dihydrofolate reductase-like"/>
    <property type="match status" value="1"/>
</dbReference>
<protein>
    <submittedName>
        <fullName evidence="2">Dihydrofolate reductase</fullName>
    </submittedName>
</protein>
<accession>A0A5M6D068</accession>
<keyword evidence="3" id="KW-1185">Reference proteome</keyword>
<dbReference type="InterPro" id="IPR050765">
    <property type="entry name" value="Riboflavin_Biosynth_HTPR"/>
</dbReference>
<feature type="domain" description="Bacterial bifunctional deaminase-reductase C-terminal" evidence="1">
    <location>
        <begin position="4"/>
        <end position="167"/>
    </location>
</feature>
<evidence type="ECO:0000313" key="2">
    <source>
        <dbReference type="EMBL" id="KAA5538939.1"/>
    </source>
</evidence>
<dbReference type="AlphaFoldDB" id="A0A5M6D068"/>
<dbReference type="Gene3D" id="3.40.430.10">
    <property type="entry name" value="Dihydrofolate Reductase, subunit A"/>
    <property type="match status" value="1"/>
</dbReference>
<dbReference type="PANTHER" id="PTHR38011:SF11">
    <property type="entry name" value="2,5-DIAMINO-6-RIBOSYLAMINO-4(3H)-PYRIMIDINONE 5'-PHOSPHATE REDUCTASE"/>
    <property type="match status" value="1"/>
</dbReference>
<name>A0A5M6D068_9BACT</name>
<comment type="caution">
    <text evidence="2">The sequence shown here is derived from an EMBL/GenBank/DDBJ whole genome shotgun (WGS) entry which is preliminary data.</text>
</comment>
<dbReference type="RefSeq" id="WP_150093353.1">
    <property type="nucleotide sequence ID" value="NZ_VWSF01000037.1"/>
</dbReference>
<organism evidence="2 3">
    <name type="scientific">Adhaeribacter rhizoryzae</name>
    <dbReference type="NCBI Taxonomy" id="2607907"/>
    <lineage>
        <taxon>Bacteria</taxon>
        <taxon>Pseudomonadati</taxon>
        <taxon>Bacteroidota</taxon>
        <taxon>Cytophagia</taxon>
        <taxon>Cytophagales</taxon>
        <taxon>Hymenobacteraceae</taxon>
        <taxon>Adhaeribacter</taxon>
    </lineage>
</organism>